<evidence type="ECO:0000256" key="4">
    <source>
        <dbReference type="ARBA" id="ARBA00022989"/>
    </source>
</evidence>
<evidence type="ECO:0000313" key="11">
    <source>
        <dbReference type="Ensembl" id="ENSLACP00000013443.1"/>
    </source>
</evidence>
<dbReference type="EMBL" id="AFYH01000067">
    <property type="status" value="NOT_ANNOTATED_CDS"/>
    <property type="molecule type" value="Genomic_DNA"/>
</dbReference>
<dbReference type="EMBL" id="AFYH01000065">
    <property type="status" value="NOT_ANNOTATED_CDS"/>
    <property type="molecule type" value="Genomic_DNA"/>
</dbReference>
<dbReference type="EMBL" id="AFYH01000060">
    <property type="status" value="NOT_ANNOTATED_CDS"/>
    <property type="molecule type" value="Genomic_DNA"/>
</dbReference>
<dbReference type="InterPro" id="IPR018617">
    <property type="entry name" value="Ima1_N"/>
</dbReference>
<dbReference type="GO" id="GO:0030473">
    <property type="term" value="P:nuclear migration along microtubule"/>
    <property type="evidence" value="ECO:0007669"/>
    <property type="project" value="TreeGrafter"/>
</dbReference>
<dbReference type="FunCoup" id="H3AUX2">
    <property type="interactions" value="449"/>
</dbReference>
<gene>
    <name evidence="11" type="primary">TMEM201</name>
</gene>
<dbReference type="EMBL" id="AFYH01000061">
    <property type="status" value="NOT_ANNOTATED_CDS"/>
    <property type="molecule type" value="Genomic_DNA"/>
</dbReference>
<dbReference type="AlphaFoldDB" id="H3AUX2"/>
<name>H3AUX2_LATCH</name>
<evidence type="ECO:0000256" key="7">
    <source>
        <dbReference type="SAM" id="MobiDB-lite"/>
    </source>
</evidence>
<evidence type="ECO:0000256" key="8">
    <source>
        <dbReference type="SAM" id="Phobius"/>
    </source>
</evidence>
<dbReference type="Proteomes" id="UP000008672">
    <property type="component" value="Unassembled WGS sequence"/>
</dbReference>
<keyword evidence="12" id="KW-1185">Reference proteome</keyword>
<evidence type="ECO:0000256" key="6">
    <source>
        <dbReference type="ARBA" id="ARBA00023242"/>
    </source>
</evidence>
<feature type="compositionally biased region" description="Polar residues" evidence="7">
    <location>
        <begin position="410"/>
        <end position="419"/>
    </location>
</feature>
<dbReference type="PANTHER" id="PTHR28646">
    <property type="entry name" value="TRANSMEMBRANE PROTEIN 201"/>
    <property type="match status" value="1"/>
</dbReference>
<feature type="compositionally biased region" description="Polar residues" evidence="7">
    <location>
        <begin position="554"/>
        <end position="563"/>
    </location>
</feature>
<keyword evidence="5 8" id="KW-0472">Membrane</keyword>
<dbReference type="EMBL" id="AFYH01000058">
    <property type="status" value="NOT_ANNOTATED_CDS"/>
    <property type="molecule type" value="Genomic_DNA"/>
</dbReference>
<reference evidence="11" key="3">
    <citation type="submission" date="2025-09" db="UniProtKB">
        <authorList>
            <consortium name="Ensembl"/>
        </authorList>
    </citation>
    <scope>IDENTIFICATION</scope>
</reference>
<comment type="subcellular location">
    <subcellularLocation>
        <location evidence="1">Nucleus inner membrane</location>
        <topology evidence="1">Multi-pass membrane protein</topology>
    </subcellularLocation>
</comment>
<dbReference type="InterPro" id="IPR040041">
    <property type="entry name" value="TMEM201"/>
</dbReference>
<keyword evidence="4 8" id="KW-1133">Transmembrane helix</keyword>
<feature type="transmembrane region" description="Helical" evidence="8">
    <location>
        <begin position="145"/>
        <end position="165"/>
    </location>
</feature>
<dbReference type="GO" id="GO:0005521">
    <property type="term" value="F:lamin binding"/>
    <property type="evidence" value="ECO:0007669"/>
    <property type="project" value="TreeGrafter"/>
</dbReference>
<dbReference type="EMBL" id="AFYH01000062">
    <property type="status" value="NOT_ANNOTATED_CDS"/>
    <property type="molecule type" value="Genomic_DNA"/>
</dbReference>
<dbReference type="EMBL" id="AFYH01000059">
    <property type="status" value="NOT_ANNOTATED_CDS"/>
    <property type="molecule type" value="Genomic_DNA"/>
</dbReference>
<dbReference type="PANTHER" id="PTHR28646:SF1">
    <property type="entry name" value="TRANSMEMBRANE PROTEIN 201"/>
    <property type="match status" value="1"/>
</dbReference>
<evidence type="ECO:0000256" key="2">
    <source>
        <dbReference type="ARBA" id="ARBA00007600"/>
    </source>
</evidence>
<feature type="domain" description="Transmembrane protein 201 C-terminal" evidence="10">
    <location>
        <begin position="117"/>
        <end position="327"/>
    </location>
</feature>
<feature type="compositionally biased region" description="Polar residues" evidence="7">
    <location>
        <begin position="430"/>
        <end position="440"/>
    </location>
</feature>
<feature type="region of interest" description="Disordered" evidence="7">
    <location>
        <begin position="535"/>
        <end position="563"/>
    </location>
</feature>
<evidence type="ECO:0000256" key="3">
    <source>
        <dbReference type="ARBA" id="ARBA00022692"/>
    </source>
</evidence>
<protein>
    <submittedName>
        <fullName evidence="11">Transmembrane protein 201</fullName>
    </submittedName>
</protein>
<dbReference type="OMA" id="LCLGTMP"/>
<feature type="transmembrane region" description="Helical" evidence="8">
    <location>
        <begin position="575"/>
        <end position="595"/>
    </location>
</feature>
<dbReference type="GO" id="GO:0051015">
    <property type="term" value="F:actin filament binding"/>
    <property type="evidence" value="ECO:0007669"/>
    <property type="project" value="TreeGrafter"/>
</dbReference>
<keyword evidence="3 8" id="KW-0812">Transmembrane</keyword>
<evidence type="ECO:0000256" key="5">
    <source>
        <dbReference type="ARBA" id="ARBA00023136"/>
    </source>
</evidence>
<dbReference type="EMBL" id="AFYH01000066">
    <property type="status" value="NOT_ANNOTATED_CDS"/>
    <property type="molecule type" value="Genomic_DNA"/>
</dbReference>
<feature type="transmembrane region" description="Helical" evidence="8">
    <location>
        <begin position="234"/>
        <end position="254"/>
    </location>
</feature>
<dbReference type="GeneTree" id="ENSGT00940000164281"/>
<evidence type="ECO:0000256" key="1">
    <source>
        <dbReference type="ARBA" id="ARBA00004473"/>
    </source>
</evidence>
<proteinExistence type="inferred from homology"/>
<feature type="transmembrane region" description="Helical" evidence="8">
    <location>
        <begin position="292"/>
        <end position="312"/>
    </location>
</feature>
<dbReference type="Pfam" id="PF10476">
    <property type="entry name" value="DUF2448"/>
    <property type="match status" value="1"/>
</dbReference>
<dbReference type="InParanoid" id="H3AUX2"/>
<dbReference type="Ensembl" id="ENSLACT00000013539.1">
    <property type="protein sequence ID" value="ENSLACP00000013443.1"/>
    <property type="gene ID" value="ENSLACG00000011833.1"/>
</dbReference>
<dbReference type="GO" id="GO:0005637">
    <property type="term" value="C:nuclear inner membrane"/>
    <property type="evidence" value="ECO:0007669"/>
    <property type="project" value="UniProtKB-SubCell"/>
</dbReference>
<reference evidence="11" key="2">
    <citation type="submission" date="2025-08" db="UniProtKB">
        <authorList>
            <consortium name="Ensembl"/>
        </authorList>
    </citation>
    <scope>IDENTIFICATION</scope>
</reference>
<feature type="region of interest" description="Disordered" evidence="7">
    <location>
        <begin position="405"/>
        <end position="453"/>
    </location>
</feature>
<dbReference type="Bgee" id="ENSLACG00000011833">
    <property type="expression patterns" value="Expressed in muscle tissue and 6 other cell types or tissues"/>
</dbReference>
<reference evidence="12" key="1">
    <citation type="submission" date="2011-08" db="EMBL/GenBank/DDBJ databases">
        <title>The draft genome of Latimeria chalumnae.</title>
        <authorList>
            <person name="Di Palma F."/>
            <person name="Alfoldi J."/>
            <person name="Johnson J."/>
            <person name="Berlin A."/>
            <person name="Gnerre S."/>
            <person name="Jaffe D."/>
            <person name="MacCallum I."/>
            <person name="Young S."/>
            <person name="Walker B.J."/>
            <person name="Lander E."/>
            <person name="Lindblad-Toh K."/>
        </authorList>
    </citation>
    <scope>NUCLEOTIDE SEQUENCE [LARGE SCALE GENOMIC DNA]</scope>
    <source>
        <strain evidence="12">Wild caught</strain>
    </source>
</reference>
<feature type="transmembrane region" description="Helical" evidence="8">
    <location>
        <begin position="261"/>
        <end position="277"/>
    </location>
</feature>
<sequence length="600" mass="66082">LKQNGDYNKPIPAQHMEHLNHVVSGNITSSEALKPQQWVNSRILLCKKCHNNQAVKIKQLASFAPREEDKYDDEIEVYKHHLEQTYKLCRPCQTAVEYIIKHQNRQLRAILFNHQLKCRGADKAYVQVRCHGFHFTSIATPVRVIFLRFLAFLSCAFLVALAIYGSGGPSFTENSSSVRVEDSTGPLVNDANETAEASENANNLSVTGWQDLITLIPEGVAGHMKVAWNYGQHHQMAVVSVGLLTCLLAVFLAGRVRLRRIDALASVLWLMVMGLHLTESYIEADVPNWLDTLKFCTTSLCCLVGFTSAVATRKSSGQRRYRPRRYLSGDSVKSFYSGNSTVLSSCPSVPSSVFFPEPLRIPQMTSQQLYKSKKCLSPSSLPGRLNRALSLGTIPSFARTDSGYLFSGSRPPSQASQCKDSPPSDYFSLISGSRPSSPTNSPAPSVAGSVTSSSSSLRYRRPLISPARLNLNGQKLQLFRSHNEAVHTPTSSDDVHNQTSNVFISEFPDFPSQNHGMHAFVSDIKSVIEEGSISSNKYGKKEDSSSSSSACLVDTTTDGRPDSTTSWKGLFGNSLLQGLLGLSLTVNVIFIFIYLSKSLH</sequence>
<evidence type="ECO:0000259" key="9">
    <source>
        <dbReference type="Pfam" id="PF09779"/>
    </source>
</evidence>
<dbReference type="InterPro" id="IPR018861">
    <property type="entry name" value="TMEM201_C"/>
</dbReference>
<dbReference type="STRING" id="7897.ENSLACP00000013443"/>
<evidence type="ECO:0000259" key="10">
    <source>
        <dbReference type="Pfam" id="PF10476"/>
    </source>
</evidence>
<feature type="compositionally biased region" description="Low complexity" evidence="7">
    <location>
        <begin position="442"/>
        <end position="453"/>
    </location>
</feature>
<dbReference type="EMBL" id="AFYH01000064">
    <property type="status" value="NOT_ANNOTATED_CDS"/>
    <property type="molecule type" value="Genomic_DNA"/>
</dbReference>
<feature type="domain" description="Ima1 N-terminal" evidence="9">
    <location>
        <begin position="1"/>
        <end position="96"/>
    </location>
</feature>
<organism evidence="11 12">
    <name type="scientific">Latimeria chalumnae</name>
    <name type="common">Coelacanth</name>
    <dbReference type="NCBI Taxonomy" id="7897"/>
    <lineage>
        <taxon>Eukaryota</taxon>
        <taxon>Metazoa</taxon>
        <taxon>Chordata</taxon>
        <taxon>Craniata</taxon>
        <taxon>Vertebrata</taxon>
        <taxon>Euteleostomi</taxon>
        <taxon>Coelacanthiformes</taxon>
        <taxon>Coelacanthidae</taxon>
        <taxon>Latimeria</taxon>
    </lineage>
</organism>
<dbReference type="Pfam" id="PF09779">
    <property type="entry name" value="Ima1_N"/>
    <property type="match status" value="1"/>
</dbReference>
<dbReference type="eggNOG" id="KOG4623">
    <property type="taxonomic scope" value="Eukaryota"/>
</dbReference>
<evidence type="ECO:0000313" key="12">
    <source>
        <dbReference type="Proteomes" id="UP000008672"/>
    </source>
</evidence>
<keyword evidence="6" id="KW-0539">Nucleus</keyword>
<accession>H3AUX2</accession>
<comment type="similarity">
    <text evidence="2">Belongs to the TMEM201 family.</text>
</comment>
<dbReference type="EMBL" id="AFYH01000063">
    <property type="status" value="NOT_ANNOTATED_CDS"/>
    <property type="molecule type" value="Genomic_DNA"/>
</dbReference>